<dbReference type="InterPro" id="IPR001584">
    <property type="entry name" value="Integrase_cat-core"/>
</dbReference>
<feature type="region of interest" description="Disordered" evidence="1">
    <location>
        <begin position="610"/>
        <end position="643"/>
    </location>
</feature>
<feature type="domain" description="Integrase catalytic" evidence="2">
    <location>
        <begin position="34"/>
        <end position="142"/>
    </location>
</feature>
<feature type="compositionally biased region" description="Polar residues" evidence="1">
    <location>
        <begin position="617"/>
        <end position="629"/>
    </location>
</feature>
<feature type="compositionally biased region" description="Basic and acidic residues" evidence="1">
    <location>
        <begin position="897"/>
        <end position="910"/>
    </location>
</feature>
<dbReference type="PANTHER" id="PTHR37984:SF5">
    <property type="entry name" value="PROTEIN NYNRIN-LIKE"/>
    <property type="match status" value="1"/>
</dbReference>
<dbReference type="EMBL" id="CAJPEV010002016">
    <property type="protein sequence ID" value="CAG0895318.1"/>
    <property type="molecule type" value="Genomic_DNA"/>
</dbReference>
<feature type="compositionally biased region" description="Acidic residues" evidence="1">
    <location>
        <begin position="279"/>
        <end position="288"/>
    </location>
</feature>
<dbReference type="OrthoDB" id="422540at2759"/>
<dbReference type="Proteomes" id="UP000677054">
    <property type="component" value="Unassembled WGS sequence"/>
</dbReference>
<dbReference type="Gene3D" id="3.30.420.10">
    <property type="entry name" value="Ribonuclease H-like superfamily/Ribonuclease H"/>
    <property type="match status" value="1"/>
</dbReference>
<evidence type="ECO:0000313" key="4">
    <source>
        <dbReference type="Proteomes" id="UP000677054"/>
    </source>
</evidence>
<feature type="region of interest" description="Disordered" evidence="1">
    <location>
        <begin position="873"/>
        <end position="920"/>
    </location>
</feature>
<feature type="compositionally biased region" description="Low complexity" evidence="1">
    <location>
        <begin position="289"/>
        <end position="305"/>
    </location>
</feature>
<protein>
    <recommendedName>
        <fullName evidence="2">Integrase catalytic domain-containing protein</fullName>
    </recommendedName>
</protein>
<dbReference type="InterPro" id="IPR012337">
    <property type="entry name" value="RNaseH-like_sf"/>
</dbReference>
<dbReference type="InterPro" id="IPR036397">
    <property type="entry name" value="RNaseH_sf"/>
</dbReference>
<evidence type="ECO:0000313" key="3">
    <source>
        <dbReference type="EMBL" id="CAD7248829.1"/>
    </source>
</evidence>
<dbReference type="EMBL" id="LR901533">
    <property type="protein sequence ID" value="CAD7248829.1"/>
    <property type="molecule type" value="Genomic_DNA"/>
</dbReference>
<keyword evidence="4" id="KW-1185">Reference proteome</keyword>
<sequence length="941" mass="106504">MLYGYRVPETLFQLRLPLDGPKLTRFLTRQLLFVAECLIDVISRFGVKDNLLHDQGREFNNQLNDAIRELFGIKKCMTSPYHPQTNGLTERYNQTLIAKLTAHMTDRGDDWETHLRSVMIGYRWKVQCSSKFTPFELMFGVDSRFPYELDSPITSEDLADPIWTEETGEEIEKRMGEIELRLKNRRQETAPVDLPSKRWIDFGAVIRDNKLFAVMCDEFIQEMKMLANALKRKKRPLAPFAAWEVEEQMDEALEFELVSEEEQIRREERRLAKRKLGSDQDEDYEQDFSSEPSSTTSSDSSPPDSSSDEDFVVRGAGWPRGRAKRRPGPVPGRARGYKLRPKRRKQEKYYTSDSSDVVERRGPPAKTPAKRGPDRHPGKNSLSLLRRENWIASSFQYCSVLPSTTRFFETQPTVEPRYTQSMQDTLKHQELQHAQHLQQQHQSEHALSSWSAYAAEQGRQYEAKYAQVANGRDLQNNPRYLAFVRDGIKTSAYREKYAAQQQYVIPVADARSISYLHQMERYDKPVTYAKPDVLSDARVPYSVQPESRPQVYQPPRAPLPQNLSESQKKQIAVGLSTQPGAAFVANPYIDSRTGRPNYELIQQHHRGMTLPRDLQPHGSTLQTHASAQHPQRAAHPKPEYAPVNQVPQLPRRCARTRIPRASVGRGRPGSLLSAVARPGRVASGGEDGAGAAGSTGVEILRSAEPVSQSRHDQLTGPSGTRPRPNRTDSTNKRTPQGPSPKTEPRPHPGIMSMVALRQSPVPDRIRPSPVTVPHYGSVVCGIPLTTRMDDHRPPFYDQSYPRPEYRPGDPTQLNSHCMYHRPHLSQNGWSTQQPCAPPKQPAPVRTKAQMKQVQQILPVEPGEIRLGPPMQRPLVGSPSSPPKLVKQVGSGKQRGLVRSDHSIFDFKDSESDSEMPVLEKQGYEPIKRKLEAMAAAAMDGT</sequence>
<dbReference type="InterPro" id="IPR050951">
    <property type="entry name" value="Retrovirus_Pol_polyprotein"/>
</dbReference>
<dbReference type="AlphaFoldDB" id="A0A7R8XE09"/>
<dbReference type="GO" id="GO:0003676">
    <property type="term" value="F:nucleic acid binding"/>
    <property type="evidence" value="ECO:0007669"/>
    <property type="project" value="InterPro"/>
</dbReference>
<organism evidence="3">
    <name type="scientific">Darwinula stevensoni</name>
    <dbReference type="NCBI Taxonomy" id="69355"/>
    <lineage>
        <taxon>Eukaryota</taxon>
        <taxon>Metazoa</taxon>
        <taxon>Ecdysozoa</taxon>
        <taxon>Arthropoda</taxon>
        <taxon>Crustacea</taxon>
        <taxon>Oligostraca</taxon>
        <taxon>Ostracoda</taxon>
        <taxon>Podocopa</taxon>
        <taxon>Podocopida</taxon>
        <taxon>Darwinulocopina</taxon>
        <taxon>Darwinuloidea</taxon>
        <taxon>Darwinulidae</taxon>
        <taxon>Darwinula</taxon>
    </lineage>
</organism>
<gene>
    <name evidence="3" type="ORF">DSTB1V02_LOCUS8636</name>
</gene>
<evidence type="ECO:0000256" key="1">
    <source>
        <dbReference type="SAM" id="MobiDB-lite"/>
    </source>
</evidence>
<feature type="region of interest" description="Disordered" evidence="1">
    <location>
        <begin position="274"/>
        <end position="382"/>
    </location>
</feature>
<feature type="region of interest" description="Disordered" evidence="1">
    <location>
        <begin position="703"/>
        <end position="749"/>
    </location>
</feature>
<proteinExistence type="predicted"/>
<name>A0A7R8XE09_9CRUS</name>
<dbReference type="PROSITE" id="PS50994">
    <property type="entry name" value="INTEGRASE"/>
    <property type="match status" value="1"/>
</dbReference>
<reference evidence="3" key="1">
    <citation type="submission" date="2020-11" db="EMBL/GenBank/DDBJ databases">
        <authorList>
            <person name="Tran Van P."/>
        </authorList>
    </citation>
    <scope>NUCLEOTIDE SEQUENCE</scope>
</reference>
<accession>A0A7R8XE09</accession>
<feature type="compositionally biased region" description="Basic residues" evidence="1">
    <location>
        <begin position="335"/>
        <end position="346"/>
    </location>
</feature>
<evidence type="ECO:0000259" key="2">
    <source>
        <dbReference type="PROSITE" id="PS50994"/>
    </source>
</evidence>
<dbReference type="GO" id="GO:0015074">
    <property type="term" value="P:DNA integration"/>
    <property type="evidence" value="ECO:0007669"/>
    <property type="project" value="InterPro"/>
</dbReference>
<dbReference type="SUPFAM" id="SSF53098">
    <property type="entry name" value="Ribonuclease H-like"/>
    <property type="match status" value="1"/>
</dbReference>
<dbReference type="PANTHER" id="PTHR37984">
    <property type="entry name" value="PROTEIN CBG26694"/>
    <property type="match status" value="1"/>
</dbReference>